<evidence type="ECO:0000313" key="9">
    <source>
        <dbReference type="Proteomes" id="UP000604825"/>
    </source>
</evidence>
<gene>
    <name evidence="8" type="ORF">NCGR_LOCUS36858</name>
</gene>
<dbReference type="InterPro" id="IPR038765">
    <property type="entry name" value="Papain-like_cys_pep_sf"/>
</dbReference>
<dbReference type="Proteomes" id="UP000604825">
    <property type="component" value="Unassembled WGS sequence"/>
</dbReference>
<feature type="domain" description="Ubiquitin-like protease family profile" evidence="5">
    <location>
        <begin position="933"/>
        <end position="1038"/>
    </location>
</feature>
<dbReference type="PANTHER" id="PTHR33018">
    <property type="entry name" value="OS10G0338966 PROTEIN-RELATED"/>
    <property type="match status" value="1"/>
</dbReference>
<feature type="compositionally biased region" description="Acidic residues" evidence="4">
    <location>
        <begin position="219"/>
        <end position="229"/>
    </location>
</feature>
<feature type="compositionally biased region" description="Polar residues" evidence="4">
    <location>
        <begin position="671"/>
        <end position="691"/>
    </location>
</feature>
<evidence type="ECO:0000259" key="5">
    <source>
        <dbReference type="Pfam" id="PF02902"/>
    </source>
</evidence>
<dbReference type="GO" id="GO:0006508">
    <property type="term" value="P:proteolysis"/>
    <property type="evidence" value="ECO:0007669"/>
    <property type="project" value="UniProtKB-KW"/>
</dbReference>
<keyword evidence="2" id="KW-0645">Protease</keyword>
<evidence type="ECO:0000256" key="1">
    <source>
        <dbReference type="ARBA" id="ARBA00005234"/>
    </source>
</evidence>
<feature type="region of interest" description="Disordered" evidence="4">
    <location>
        <begin position="704"/>
        <end position="780"/>
    </location>
</feature>
<comment type="caution">
    <text evidence="8">The sequence shown here is derived from an EMBL/GenBank/DDBJ whole genome shotgun (WGS) entry which is preliminary data.</text>
</comment>
<evidence type="ECO:0000256" key="4">
    <source>
        <dbReference type="SAM" id="MobiDB-lite"/>
    </source>
</evidence>
<feature type="region of interest" description="Disordered" evidence="4">
    <location>
        <begin position="670"/>
        <end position="691"/>
    </location>
</feature>
<evidence type="ECO:0000256" key="3">
    <source>
        <dbReference type="ARBA" id="ARBA00022801"/>
    </source>
</evidence>
<dbReference type="Pfam" id="PF13963">
    <property type="entry name" value="Transpos_assoc"/>
    <property type="match status" value="1"/>
</dbReference>
<organism evidence="8 9">
    <name type="scientific">Miscanthus lutarioriparius</name>
    <dbReference type="NCBI Taxonomy" id="422564"/>
    <lineage>
        <taxon>Eukaryota</taxon>
        <taxon>Viridiplantae</taxon>
        <taxon>Streptophyta</taxon>
        <taxon>Embryophyta</taxon>
        <taxon>Tracheophyta</taxon>
        <taxon>Spermatophyta</taxon>
        <taxon>Magnoliopsida</taxon>
        <taxon>Liliopsida</taxon>
        <taxon>Poales</taxon>
        <taxon>Poaceae</taxon>
        <taxon>PACMAD clade</taxon>
        <taxon>Panicoideae</taxon>
        <taxon>Andropogonodae</taxon>
        <taxon>Andropogoneae</taxon>
        <taxon>Saccharinae</taxon>
        <taxon>Miscanthus</taxon>
    </lineage>
</organism>
<keyword evidence="3" id="KW-0378">Hydrolase</keyword>
<dbReference type="OrthoDB" id="689727at2759"/>
<dbReference type="InterPro" id="IPR029480">
    <property type="entry name" value="Transpos_assoc"/>
</dbReference>
<reference evidence="8" key="1">
    <citation type="submission" date="2020-10" db="EMBL/GenBank/DDBJ databases">
        <authorList>
            <person name="Han B."/>
            <person name="Lu T."/>
            <person name="Zhao Q."/>
            <person name="Huang X."/>
            <person name="Zhao Y."/>
        </authorList>
    </citation>
    <scope>NUCLEOTIDE SEQUENCE</scope>
</reference>
<keyword evidence="9" id="KW-1185">Reference proteome</keyword>
<protein>
    <submittedName>
        <fullName evidence="8">Uncharacterized protein</fullName>
    </submittedName>
</protein>
<evidence type="ECO:0000259" key="7">
    <source>
        <dbReference type="Pfam" id="PF26133"/>
    </source>
</evidence>
<sequence length="1152" mass="130273">MEDRSWMSLRNRACTQYLDGLKLFIRAAEADMLNRHKTTMWCPCIDCENKMQFSSSLTLHAHLILRGFMDHYRCWNKHGEGVNDRDLQAGCMDQGFSGDLRQDDGTHGAGQDNEEGPFCIPDLTDDKLADISANYAQKSQDLEEMVRDAMGFDEYTEAEMKKLKSRSHPYRLMKRQFDGTIEKGSASRHFTGHDVYYQVSSTDSSSSGDDEAGTQTVSEEVESPVDDEQQQSVPEPVRRPRKPKTTSKWPTDMIEVTKIHPDGKPIEVKQQRRLRLLARLIARQQLSLVMPSFKTLTDERKWELFNKHVMPYLKFPDTMKTEGLKYIMKKHPYIKPKDWAEFEVLKKSPEEIAKSEKYKMLRQQNVHNHCLGSTGYDGKEKKWEVEDAELVKKGIPNPWDDYPEGRPVRFLRAMSKLEVSEDKAEIIWKQDSTQKISEDIKEKQSAAESSGVTWPGRVRAVSSYTSWKHGWPGCSGMYRKRKRSGAIDVDVEAIAAQVRQEVTAQVTQEVTAKVTKEVTSKVTQDVMSYLADQGLLVRPPPSRTPSPACGRRSSCASASNVVPNDLELGPSSVSLDTIDLLEEPTQCSLVVNLGNYRPVVAEGRVFPKKFVLESVQIDYDYAIVQVECVHQGYEDYVLQPPPNDDIKTLREALLQRIQWRRDWILVKQTHETQPTQSQPDETTKSAKSVSKGTNAIISTKLLCGANSTPSNHQSPATSDATKSVPKEHNTANPSKNPNSSEKECTKLPTQPKVGTKAVGSGARPPKQPKGASKAAGESEKAAINKKLASKAVGQSLKQPQQQKWIDKYKCGHSFLPAMHLKAVGPGCTALHAHYMKDCVNNKHGIVVRFKGIYMLNSSNFEVELVRYIFLYDLFQFGALDASLLQCWILSLVVEAKAKDIHVGFLDPQVMSLDSITFDRDKVLQYVQKAFTKYTKNDYIMFAYNSGGLAGDHWIVVVIIQKWNKVIYLDSNRSENHDFSVLKLLIDEAFARHTNKLEDRPQPLKHAFKYACLQQSSAKSSGWYAAHHLFLAMRKTNLEYSEKMWPKMVSSLLEKKDAANEGLIAIRKEAEEANSMMDKRETLVSGEPREYMSQKRTTLTSKVKATLKKVGKILQKAKPRKKRTTMYPIVTSTLKFHKDDDVDPEDAGSACWG</sequence>
<feature type="domain" description="DUF8039" evidence="7">
    <location>
        <begin position="577"/>
        <end position="666"/>
    </location>
</feature>
<feature type="compositionally biased region" description="Polar residues" evidence="4">
    <location>
        <begin position="730"/>
        <end position="739"/>
    </location>
</feature>
<dbReference type="Gene3D" id="3.40.395.10">
    <property type="entry name" value="Adenoviral Proteinase, Chain A"/>
    <property type="match status" value="1"/>
</dbReference>
<dbReference type="Pfam" id="PF02902">
    <property type="entry name" value="Peptidase_C48"/>
    <property type="match status" value="1"/>
</dbReference>
<dbReference type="InterPro" id="IPR058352">
    <property type="entry name" value="DUF8039"/>
</dbReference>
<feature type="compositionally biased region" description="Polar residues" evidence="4">
    <location>
        <begin position="705"/>
        <end position="721"/>
    </location>
</feature>
<feature type="domain" description="Transposase-associated" evidence="6">
    <location>
        <begin position="4"/>
        <end position="80"/>
    </location>
</feature>
<dbReference type="Pfam" id="PF26133">
    <property type="entry name" value="DUF8039"/>
    <property type="match status" value="1"/>
</dbReference>
<evidence type="ECO:0000313" key="8">
    <source>
        <dbReference type="EMBL" id="CAD6253226.1"/>
    </source>
</evidence>
<name>A0A811QAU9_9POAL</name>
<comment type="similarity">
    <text evidence="1">Belongs to the peptidase C48 family.</text>
</comment>
<dbReference type="AlphaFoldDB" id="A0A811QAU9"/>
<dbReference type="GO" id="GO:0008234">
    <property type="term" value="F:cysteine-type peptidase activity"/>
    <property type="evidence" value="ECO:0007669"/>
    <property type="project" value="InterPro"/>
</dbReference>
<proteinExistence type="inferred from homology"/>
<dbReference type="EMBL" id="CAJGYO010000009">
    <property type="protein sequence ID" value="CAD6253226.1"/>
    <property type="molecule type" value="Genomic_DNA"/>
</dbReference>
<accession>A0A811QAU9</accession>
<dbReference type="PANTHER" id="PTHR33018:SF30">
    <property type="entry name" value="OS02G0502850 PROTEIN"/>
    <property type="match status" value="1"/>
</dbReference>
<evidence type="ECO:0000256" key="2">
    <source>
        <dbReference type="ARBA" id="ARBA00022670"/>
    </source>
</evidence>
<evidence type="ECO:0000259" key="6">
    <source>
        <dbReference type="Pfam" id="PF13963"/>
    </source>
</evidence>
<dbReference type="SUPFAM" id="SSF54001">
    <property type="entry name" value="Cysteine proteinases"/>
    <property type="match status" value="1"/>
</dbReference>
<feature type="region of interest" description="Disordered" evidence="4">
    <location>
        <begin position="199"/>
        <end position="251"/>
    </location>
</feature>
<dbReference type="InterPro" id="IPR003653">
    <property type="entry name" value="Peptidase_C48_C"/>
</dbReference>